<keyword evidence="1" id="KW-0238">DNA-binding</keyword>
<dbReference type="EMBL" id="AP018449">
    <property type="protein sequence ID" value="BBB90974.1"/>
    <property type="molecule type" value="Genomic_DNA"/>
</dbReference>
<dbReference type="Proteomes" id="UP000276437">
    <property type="component" value="Chromosome"/>
</dbReference>
<dbReference type="KEGG" id="mana:MAMMFC1_01641"/>
<proteinExistence type="predicted"/>
<reference evidence="3 4" key="1">
    <citation type="journal article" date="2018" name="Int. J. Syst. Evol. Microbiol.">
        <title>Methylomusa anaerophila gen. nov., sp. nov., an anaerobic methanol-utilizing bacterium isolated from a microbial fuel cell.</title>
        <authorList>
            <person name="Amano N."/>
            <person name="Yamamuro A."/>
            <person name="Miyahara M."/>
            <person name="Kouzuma A."/>
            <person name="Abe T."/>
            <person name="Watanabe K."/>
        </authorList>
    </citation>
    <scope>NUCLEOTIDE SEQUENCE [LARGE SCALE GENOMIC DNA]</scope>
    <source>
        <strain evidence="3 4">MMFC1</strain>
    </source>
</reference>
<dbReference type="PROSITE" id="PS50943">
    <property type="entry name" value="HTH_CROC1"/>
    <property type="match status" value="1"/>
</dbReference>
<dbReference type="Pfam" id="PF01381">
    <property type="entry name" value="HTH_3"/>
    <property type="match status" value="1"/>
</dbReference>
<sequence length="107" mass="12418">MERYIYMNIGAMIKSERKRQNISMNTLAKRAEIGQSTLSYIESGQRQPTFEVIERIVKGLGLTLGEFFTKEKSELEPELRRLVDTAKKLTPEQRESLQRLLDAINKD</sequence>
<gene>
    <name evidence="3" type="ORF">MAMMFC1_01641</name>
</gene>
<dbReference type="SUPFAM" id="SSF47413">
    <property type="entry name" value="lambda repressor-like DNA-binding domains"/>
    <property type="match status" value="1"/>
</dbReference>
<dbReference type="PANTHER" id="PTHR46797">
    <property type="entry name" value="HTH-TYPE TRANSCRIPTIONAL REGULATOR"/>
    <property type="match status" value="1"/>
</dbReference>
<dbReference type="CDD" id="cd00093">
    <property type="entry name" value="HTH_XRE"/>
    <property type="match status" value="1"/>
</dbReference>
<dbReference type="GO" id="GO:0003700">
    <property type="term" value="F:DNA-binding transcription factor activity"/>
    <property type="evidence" value="ECO:0007669"/>
    <property type="project" value="TreeGrafter"/>
</dbReference>
<evidence type="ECO:0000259" key="2">
    <source>
        <dbReference type="PROSITE" id="PS50943"/>
    </source>
</evidence>
<evidence type="ECO:0000256" key="1">
    <source>
        <dbReference type="ARBA" id="ARBA00023125"/>
    </source>
</evidence>
<evidence type="ECO:0000313" key="4">
    <source>
        <dbReference type="Proteomes" id="UP000276437"/>
    </source>
</evidence>
<evidence type="ECO:0000313" key="3">
    <source>
        <dbReference type="EMBL" id="BBB90974.1"/>
    </source>
</evidence>
<dbReference type="AlphaFoldDB" id="A0A348AIS6"/>
<dbReference type="GO" id="GO:0005829">
    <property type="term" value="C:cytosol"/>
    <property type="evidence" value="ECO:0007669"/>
    <property type="project" value="TreeGrafter"/>
</dbReference>
<name>A0A348AIS6_9FIRM</name>
<feature type="domain" description="HTH cro/C1-type" evidence="2">
    <location>
        <begin position="13"/>
        <end position="67"/>
    </location>
</feature>
<dbReference type="Gene3D" id="1.10.260.40">
    <property type="entry name" value="lambda repressor-like DNA-binding domains"/>
    <property type="match status" value="1"/>
</dbReference>
<dbReference type="GO" id="GO:0003677">
    <property type="term" value="F:DNA binding"/>
    <property type="evidence" value="ECO:0007669"/>
    <property type="project" value="UniProtKB-KW"/>
</dbReference>
<dbReference type="SMART" id="SM00530">
    <property type="entry name" value="HTH_XRE"/>
    <property type="match status" value="1"/>
</dbReference>
<accession>A0A348AIS6</accession>
<dbReference type="InterPro" id="IPR050807">
    <property type="entry name" value="TransReg_Diox_bact_type"/>
</dbReference>
<dbReference type="InterPro" id="IPR010982">
    <property type="entry name" value="Lambda_DNA-bd_dom_sf"/>
</dbReference>
<dbReference type="InterPro" id="IPR001387">
    <property type="entry name" value="Cro/C1-type_HTH"/>
</dbReference>
<organism evidence="3 4">
    <name type="scientific">Methylomusa anaerophila</name>
    <dbReference type="NCBI Taxonomy" id="1930071"/>
    <lineage>
        <taxon>Bacteria</taxon>
        <taxon>Bacillati</taxon>
        <taxon>Bacillota</taxon>
        <taxon>Negativicutes</taxon>
        <taxon>Selenomonadales</taxon>
        <taxon>Sporomusaceae</taxon>
        <taxon>Methylomusa</taxon>
    </lineage>
</organism>
<keyword evidence="4" id="KW-1185">Reference proteome</keyword>
<dbReference type="PANTHER" id="PTHR46797:SF1">
    <property type="entry name" value="METHYLPHOSPHONATE SYNTHASE"/>
    <property type="match status" value="1"/>
</dbReference>
<protein>
    <submittedName>
        <fullName evidence="3">Anaerobic benzoate catabolism transcriptional regulator</fullName>
    </submittedName>
</protein>